<name>A0ACC2NIB0_9HYME</name>
<gene>
    <name evidence="1" type="ORF">QAD02_002154</name>
</gene>
<dbReference type="Proteomes" id="UP001239111">
    <property type="component" value="Chromosome 3"/>
</dbReference>
<reference evidence="1" key="1">
    <citation type="submission" date="2023-04" db="EMBL/GenBank/DDBJ databases">
        <title>A chromosome-level genome assembly of the parasitoid wasp Eretmocerus hayati.</title>
        <authorList>
            <person name="Zhong Y."/>
            <person name="Liu S."/>
            <person name="Liu Y."/>
        </authorList>
    </citation>
    <scope>NUCLEOTIDE SEQUENCE</scope>
    <source>
        <strain evidence="1">ZJU_SS_LIU_2023</strain>
    </source>
</reference>
<accession>A0ACC2NIB0</accession>
<evidence type="ECO:0000313" key="2">
    <source>
        <dbReference type="Proteomes" id="UP001239111"/>
    </source>
</evidence>
<organism evidence="1 2">
    <name type="scientific">Eretmocerus hayati</name>
    <dbReference type="NCBI Taxonomy" id="131215"/>
    <lineage>
        <taxon>Eukaryota</taxon>
        <taxon>Metazoa</taxon>
        <taxon>Ecdysozoa</taxon>
        <taxon>Arthropoda</taxon>
        <taxon>Hexapoda</taxon>
        <taxon>Insecta</taxon>
        <taxon>Pterygota</taxon>
        <taxon>Neoptera</taxon>
        <taxon>Endopterygota</taxon>
        <taxon>Hymenoptera</taxon>
        <taxon>Apocrita</taxon>
        <taxon>Proctotrupomorpha</taxon>
        <taxon>Chalcidoidea</taxon>
        <taxon>Aphelinidae</taxon>
        <taxon>Aphelininae</taxon>
        <taxon>Eretmocerus</taxon>
    </lineage>
</organism>
<sequence>MSTRRIISGPGLSLTSALQRHTGPHSERRADEPKQGSKEVPQWGTKPPSTSYRACTNTHAHQAGVIERSLSHSHVTAASNLDETSELFGARVGREAECSGFLEQAAVELNRCGQVLTGFAIISPTLTHRKTLLHQPFRHTTPSAA</sequence>
<keyword evidence="2" id="KW-1185">Reference proteome</keyword>
<evidence type="ECO:0000313" key="1">
    <source>
        <dbReference type="EMBL" id="KAJ8670895.1"/>
    </source>
</evidence>
<comment type="caution">
    <text evidence="1">The sequence shown here is derived from an EMBL/GenBank/DDBJ whole genome shotgun (WGS) entry which is preliminary data.</text>
</comment>
<proteinExistence type="predicted"/>
<protein>
    <submittedName>
        <fullName evidence="1">Uncharacterized protein</fullName>
    </submittedName>
</protein>
<dbReference type="EMBL" id="CM056743">
    <property type="protein sequence ID" value="KAJ8670895.1"/>
    <property type="molecule type" value="Genomic_DNA"/>
</dbReference>